<evidence type="ECO:0000313" key="2">
    <source>
        <dbReference type="Proteomes" id="UP000316643"/>
    </source>
</evidence>
<sequence length="53" mass="6218">MRKQFRIFEWCQRYAKALLFPGCRWCRAPVDRSPVIKFIGRIGTVANQCASKN</sequence>
<dbReference type="Proteomes" id="UP000316643">
    <property type="component" value="Genome"/>
</dbReference>
<proteinExistence type="predicted"/>
<reference evidence="1 2" key="1">
    <citation type="journal article" date="2017" name="Virol. Sin.">
        <title>Genome analysis of Heliothis virescens ascovirus 3h isolated from China.</title>
        <authorList>
            <person name="Huang G.H."/>
            <person name="Hou D.H."/>
            <person name="Wang M."/>
            <person name="Cheng X.W."/>
            <person name="Hu Z."/>
        </authorList>
    </citation>
    <scope>NUCLEOTIDE SEQUENCE [LARGE SCALE GENOMIC DNA]</scope>
    <source>
        <strain evidence="1">HvAV-3h</strain>
    </source>
</reference>
<evidence type="ECO:0000313" key="1">
    <source>
        <dbReference type="EMBL" id="AYD68150.1"/>
    </source>
</evidence>
<accession>A0A386JAM2</accession>
<organism evidence="1 2">
    <name type="scientific">Heliothis virescens ascovirus 3h</name>
    <dbReference type="NCBI Taxonomy" id="1268039"/>
    <lineage>
        <taxon>Viruses</taxon>
        <taxon>Varidnaviria</taxon>
        <taxon>Bamfordvirae</taxon>
        <taxon>Nucleocytoviricota</taxon>
        <taxon>Megaviricetes</taxon>
        <taxon>Pimascovirales</taxon>
        <taxon>Pimascovirales incertae sedis</taxon>
        <taxon>Ascoviridae</taxon>
        <taxon>Ascovirus</taxon>
    </lineage>
</organism>
<protein>
    <submittedName>
        <fullName evidence="1">Uncharacterized protein</fullName>
    </submittedName>
</protein>
<dbReference type="EMBL" id="KU170628">
    <property type="protein sequence ID" value="AYD68150.1"/>
    <property type="molecule type" value="Genomic_DNA"/>
</dbReference>
<name>A0A386JAM2_9VIRU</name>